<dbReference type="Pfam" id="PF00482">
    <property type="entry name" value="T2SSF"/>
    <property type="match status" value="1"/>
</dbReference>
<keyword evidence="3 6" id="KW-0812">Transmembrane</keyword>
<sequence length="212" mass="22544">MGCAIERRCWSWAVGSEPCVVPASDADNDGAGSVMNLLIILCVALAGVLAFGVGFSGRTSKLGSPINPVRQHKSEPQPIELVLDLSASLLDSGMPITDILDLLGSSIEQCRVLRSVARCLEMNLSWDKAWEAAPEWLSPLQKALHFAHTTGAPAATLLRNTAALQRREHTQKVARLGAQFGTRLVLPLGACALPAFIALGVVPLIIALFPSM</sequence>
<accession>A0A6H0SGP6</accession>
<reference evidence="8 9" key="1">
    <citation type="submission" date="2018-09" db="EMBL/GenBank/DDBJ databases">
        <title>Glutamicibacter mishrai S5-52T (LMG 29155T = KCTC 39846T).</title>
        <authorList>
            <person name="Das S.K."/>
        </authorList>
    </citation>
    <scope>NUCLEOTIDE SEQUENCE [LARGE SCALE GENOMIC DNA]</scope>
    <source>
        <strain evidence="8 9">S5-52</strain>
    </source>
</reference>
<keyword evidence="5 6" id="KW-0472">Membrane</keyword>
<evidence type="ECO:0000256" key="3">
    <source>
        <dbReference type="ARBA" id="ARBA00022692"/>
    </source>
</evidence>
<evidence type="ECO:0000313" key="9">
    <source>
        <dbReference type="Proteomes" id="UP000502331"/>
    </source>
</evidence>
<proteinExistence type="predicted"/>
<comment type="subcellular location">
    <subcellularLocation>
        <location evidence="1">Cell membrane</location>
        <topology evidence="1">Multi-pass membrane protein</topology>
    </subcellularLocation>
</comment>
<evidence type="ECO:0000256" key="2">
    <source>
        <dbReference type="ARBA" id="ARBA00022475"/>
    </source>
</evidence>
<evidence type="ECO:0000256" key="1">
    <source>
        <dbReference type="ARBA" id="ARBA00004651"/>
    </source>
</evidence>
<dbReference type="GO" id="GO:0005886">
    <property type="term" value="C:plasma membrane"/>
    <property type="evidence" value="ECO:0007669"/>
    <property type="project" value="UniProtKB-SubCell"/>
</dbReference>
<dbReference type="Proteomes" id="UP000502331">
    <property type="component" value="Chromosome"/>
</dbReference>
<evidence type="ECO:0000256" key="6">
    <source>
        <dbReference type="SAM" id="Phobius"/>
    </source>
</evidence>
<feature type="transmembrane region" description="Helical" evidence="6">
    <location>
        <begin position="34"/>
        <end position="55"/>
    </location>
</feature>
<evidence type="ECO:0000256" key="5">
    <source>
        <dbReference type="ARBA" id="ARBA00023136"/>
    </source>
</evidence>
<keyword evidence="9" id="KW-1185">Reference proteome</keyword>
<organism evidence="8 9">
    <name type="scientific">Glutamicibacter mishrai</name>
    <dbReference type="NCBI Taxonomy" id="1775880"/>
    <lineage>
        <taxon>Bacteria</taxon>
        <taxon>Bacillati</taxon>
        <taxon>Actinomycetota</taxon>
        <taxon>Actinomycetes</taxon>
        <taxon>Micrococcales</taxon>
        <taxon>Micrococcaceae</taxon>
        <taxon>Glutamicibacter</taxon>
    </lineage>
</organism>
<protein>
    <recommendedName>
        <fullName evidence="7">Type II secretion system protein GspF domain-containing protein</fullName>
    </recommendedName>
</protein>
<feature type="transmembrane region" description="Helical" evidence="6">
    <location>
        <begin position="184"/>
        <end position="209"/>
    </location>
</feature>
<dbReference type="InterPro" id="IPR018076">
    <property type="entry name" value="T2SS_GspF_dom"/>
</dbReference>
<evidence type="ECO:0000259" key="7">
    <source>
        <dbReference type="Pfam" id="PF00482"/>
    </source>
</evidence>
<feature type="domain" description="Type II secretion system protein GspF" evidence="7">
    <location>
        <begin position="84"/>
        <end position="200"/>
    </location>
</feature>
<dbReference type="AlphaFoldDB" id="A0A6H0SGP6"/>
<keyword evidence="4 6" id="KW-1133">Transmembrane helix</keyword>
<dbReference type="EMBL" id="CP032549">
    <property type="protein sequence ID" value="QIV86316.1"/>
    <property type="molecule type" value="Genomic_DNA"/>
</dbReference>
<gene>
    <name evidence="8" type="ORF">D3791_03775</name>
</gene>
<evidence type="ECO:0000256" key="4">
    <source>
        <dbReference type="ARBA" id="ARBA00022989"/>
    </source>
</evidence>
<name>A0A6H0SGP6_9MICC</name>
<keyword evidence="2" id="KW-1003">Cell membrane</keyword>
<evidence type="ECO:0000313" key="8">
    <source>
        <dbReference type="EMBL" id="QIV86316.1"/>
    </source>
</evidence>